<name>A0A7T5ENF0_9BACL</name>
<accession>A0A7T5ENF0</accession>
<evidence type="ECO:0008006" key="5">
    <source>
        <dbReference type="Google" id="ProtNLM"/>
    </source>
</evidence>
<proteinExistence type="predicted"/>
<gene>
    <name evidence="1" type="ORF">JD108_08130</name>
    <name evidence="2" type="ORF">KDJ56_07810</name>
</gene>
<reference evidence="2" key="2">
    <citation type="submission" date="2021-04" db="EMBL/GenBank/DDBJ databases">
        <title>Brevibacillus composti FJAT-54423, complete genome.</title>
        <authorList>
            <person name="Tang R."/>
        </authorList>
    </citation>
    <scope>NUCLEOTIDE SEQUENCE</scope>
    <source>
        <strain evidence="2">FJAT-54424</strain>
    </source>
</reference>
<evidence type="ECO:0000313" key="2">
    <source>
        <dbReference type="EMBL" id="QUO42845.1"/>
    </source>
</evidence>
<dbReference type="EMBL" id="CP073708">
    <property type="protein sequence ID" value="QUO42845.1"/>
    <property type="molecule type" value="Genomic_DNA"/>
</dbReference>
<keyword evidence="4" id="KW-1185">Reference proteome</keyword>
<evidence type="ECO:0000313" key="1">
    <source>
        <dbReference type="EMBL" id="QQE75819.1"/>
    </source>
</evidence>
<sequence>MNIYRFLFETATRQWVEVIKAGSMFEAAKEARKLARTRSKAMSTPIRFSFHHIASGYK</sequence>
<dbReference type="AlphaFoldDB" id="A0A7T5ENF0"/>
<dbReference type="Proteomes" id="UP000677234">
    <property type="component" value="Chromosome"/>
</dbReference>
<evidence type="ECO:0000313" key="3">
    <source>
        <dbReference type="Proteomes" id="UP000595847"/>
    </source>
</evidence>
<dbReference type="RefSeq" id="WP_198829333.1">
    <property type="nucleotide sequence ID" value="NZ_CP066308.1"/>
</dbReference>
<dbReference type="EMBL" id="CP066308">
    <property type="protein sequence ID" value="QQE75819.1"/>
    <property type="molecule type" value="Genomic_DNA"/>
</dbReference>
<protein>
    <recommendedName>
        <fullName evidence="5">DUF2188 domain-containing protein</fullName>
    </recommendedName>
</protein>
<dbReference type="Proteomes" id="UP000595847">
    <property type="component" value="Chromosome"/>
</dbReference>
<organism evidence="1 3">
    <name type="scientific">Brevibacillus composti</name>
    <dbReference type="NCBI Taxonomy" id="2796470"/>
    <lineage>
        <taxon>Bacteria</taxon>
        <taxon>Bacillati</taxon>
        <taxon>Bacillota</taxon>
        <taxon>Bacilli</taxon>
        <taxon>Bacillales</taxon>
        <taxon>Paenibacillaceae</taxon>
        <taxon>Brevibacillus</taxon>
    </lineage>
</organism>
<dbReference type="KEGG" id="bcop:JD108_08130"/>
<evidence type="ECO:0000313" key="4">
    <source>
        <dbReference type="Proteomes" id="UP000677234"/>
    </source>
</evidence>
<reference evidence="1 3" key="1">
    <citation type="submission" date="2020-12" db="EMBL/GenBank/DDBJ databases">
        <title>strain FJAT-54423T represents a novel species of the genus Brevibacillus.</title>
        <authorList>
            <person name="Tang R."/>
        </authorList>
    </citation>
    <scope>NUCLEOTIDE SEQUENCE [LARGE SCALE GENOMIC DNA]</scope>
    <source>
        <strain evidence="1 3">FJAT-54423</strain>
    </source>
</reference>